<dbReference type="InterPro" id="IPR029044">
    <property type="entry name" value="Nucleotide-diphossugar_trans"/>
</dbReference>
<name>A0A4R2R1T4_9PSEU</name>
<evidence type="ECO:0000313" key="3">
    <source>
        <dbReference type="EMBL" id="TCP56670.1"/>
    </source>
</evidence>
<dbReference type="OrthoDB" id="9802561at2"/>
<sequence>MNVAAILSVVGADGHTDTGVPNALTAVRGEPLLRHALRALGNSGCVTRVFVAAPNRTLDRVRRAIAPTESSLPATIIDVDAAGTESSHAWFDAAQLQLPELSIVLLHDVLRAFTPPDLIRSVVDTVQSGSDVVVPVQPVADTIKRVDAAGLVVDTYDRSGLRSVQSPRGYSVRAFREQLDRGGLDHSTVSGPYATRTIPGHPYALKITTSFDLTAAEAVFASEEHRGSGRAPHEGRGR</sequence>
<evidence type="ECO:0000256" key="1">
    <source>
        <dbReference type="ARBA" id="ARBA00022679"/>
    </source>
</evidence>
<dbReference type="Gene3D" id="3.90.550.10">
    <property type="entry name" value="Spore Coat Polysaccharide Biosynthesis Protein SpsA, Chain A"/>
    <property type="match status" value="1"/>
</dbReference>
<protein>
    <submittedName>
        <fullName evidence="3">2-C-methyl-D-erythritol 4-phosphate cytidylyltransferase</fullName>
    </submittedName>
</protein>
<dbReference type="PANTHER" id="PTHR32125:SF4">
    <property type="entry name" value="2-C-METHYL-D-ERYTHRITOL 4-PHOSPHATE CYTIDYLYLTRANSFERASE, CHLOROPLASTIC"/>
    <property type="match status" value="1"/>
</dbReference>
<dbReference type="InterPro" id="IPR050088">
    <property type="entry name" value="IspD/TarI_cytidylyltransf_bact"/>
</dbReference>
<organism evidence="3 4">
    <name type="scientific">Tamaricihabitans halophyticus</name>
    <dbReference type="NCBI Taxonomy" id="1262583"/>
    <lineage>
        <taxon>Bacteria</taxon>
        <taxon>Bacillati</taxon>
        <taxon>Actinomycetota</taxon>
        <taxon>Actinomycetes</taxon>
        <taxon>Pseudonocardiales</taxon>
        <taxon>Pseudonocardiaceae</taxon>
        <taxon>Tamaricihabitans</taxon>
    </lineage>
</organism>
<dbReference type="AlphaFoldDB" id="A0A4R2R1T4"/>
<proteinExistence type="predicted"/>
<reference evidence="3 4" key="1">
    <citation type="submission" date="2019-03" db="EMBL/GenBank/DDBJ databases">
        <title>Genomic Encyclopedia of Type Strains, Phase IV (KMG-IV): sequencing the most valuable type-strain genomes for metagenomic binning, comparative biology and taxonomic classification.</title>
        <authorList>
            <person name="Goeker M."/>
        </authorList>
    </citation>
    <scope>NUCLEOTIDE SEQUENCE [LARGE SCALE GENOMIC DNA]</scope>
    <source>
        <strain evidence="3 4">DSM 45765</strain>
    </source>
</reference>
<dbReference type="PANTHER" id="PTHR32125">
    <property type="entry name" value="2-C-METHYL-D-ERYTHRITOL 4-PHOSPHATE CYTIDYLYLTRANSFERASE, CHLOROPLASTIC"/>
    <property type="match status" value="1"/>
</dbReference>
<keyword evidence="2 3" id="KW-0548">Nucleotidyltransferase</keyword>
<dbReference type="Pfam" id="PF01128">
    <property type="entry name" value="IspD"/>
    <property type="match status" value="1"/>
</dbReference>
<dbReference type="Proteomes" id="UP000294911">
    <property type="component" value="Unassembled WGS sequence"/>
</dbReference>
<accession>A0A4R2R1T4</accession>
<dbReference type="GO" id="GO:0050518">
    <property type="term" value="F:2-C-methyl-D-erythritol 4-phosphate cytidylyltransferase activity"/>
    <property type="evidence" value="ECO:0007669"/>
    <property type="project" value="TreeGrafter"/>
</dbReference>
<keyword evidence="1 3" id="KW-0808">Transferase</keyword>
<keyword evidence="4" id="KW-1185">Reference proteome</keyword>
<evidence type="ECO:0000313" key="4">
    <source>
        <dbReference type="Proteomes" id="UP000294911"/>
    </source>
</evidence>
<dbReference type="EMBL" id="SLXQ01000001">
    <property type="protein sequence ID" value="TCP56670.1"/>
    <property type="molecule type" value="Genomic_DNA"/>
</dbReference>
<evidence type="ECO:0000256" key="2">
    <source>
        <dbReference type="ARBA" id="ARBA00022695"/>
    </source>
</evidence>
<gene>
    <name evidence="3" type="ORF">EV191_101616</name>
</gene>
<dbReference type="InterPro" id="IPR034683">
    <property type="entry name" value="IspD/TarI"/>
</dbReference>
<dbReference type="SUPFAM" id="SSF53448">
    <property type="entry name" value="Nucleotide-diphospho-sugar transferases"/>
    <property type="match status" value="1"/>
</dbReference>
<comment type="caution">
    <text evidence="3">The sequence shown here is derived from an EMBL/GenBank/DDBJ whole genome shotgun (WGS) entry which is preliminary data.</text>
</comment>